<evidence type="ECO:0000259" key="6">
    <source>
        <dbReference type="Pfam" id="PF04055"/>
    </source>
</evidence>
<dbReference type="InterPro" id="IPR058240">
    <property type="entry name" value="rSAM_sf"/>
</dbReference>
<dbReference type="EMBL" id="LAZR01004500">
    <property type="protein sequence ID" value="KKN08043.1"/>
    <property type="molecule type" value="Genomic_DNA"/>
</dbReference>
<dbReference type="GO" id="GO:0051536">
    <property type="term" value="F:iron-sulfur cluster binding"/>
    <property type="evidence" value="ECO:0007669"/>
    <property type="project" value="UniProtKB-KW"/>
</dbReference>
<dbReference type="InterPro" id="IPR007197">
    <property type="entry name" value="rSAM"/>
</dbReference>
<dbReference type="GO" id="GO:0046872">
    <property type="term" value="F:metal ion binding"/>
    <property type="evidence" value="ECO:0007669"/>
    <property type="project" value="UniProtKB-KW"/>
</dbReference>
<dbReference type="GO" id="GO:0003824">
    <property type="term" value="F:catalytic activity"/>
    <property type="evidence" value="ECO:0007669"/>
    <property type="project" value="InterPro"/>
</dbReference>
<evidence type="ECO:0000256" key="2">
    <source>
        <dbReference type="ARBA" id="ARBA00022691"/>
    </source>
</evidence>
<evidence type="ECO:0000256" key="4">
    <source>
        <dbReference type="ARBA" id="ARBA00023004"/>
    </source>
</evidence>
<dbReference type="SUPFAM" id="SSF102114">
    <property type="entry name" value="Radical SAM enzymes"/>
    <property type="match status" value="1"/>
</dbReference>
<accession>A0A0F9QS23</accession>
<proteinExistence type="predicted"/>
<sequence length="330" mass="36994">MNFLITTAKSYHTSHSNDIIPIGLFYLANQLHRIGQPFKFSTLNEVTDSESTIYLSFLLSDHVSLINTVAKKIILGGIGANKNNIITTEKELLIFCGAASHLDENTLLNSSGLIVHSSLPEDIEIPIIPDEYLNKIEIIPYNNGKGCSYGQCSFCTREKLMALDPEITAEAIIAIYNKYKRQVQLSLDGPSKQYLNNICNYILAASVDVRWGCSAMAFNLDKEMLNKLSLAGCVSIGIGLEYLEDTVLDAISKGSTTNEYFEIIEIINDLHMYAHFCIINFDPYVPTKYKQIHHNNLQKILNKNNVKFSFSVSQLQSNTCTDEAIKKIFK</sequence>
<gene>
    <name evidence="7" type="ORF">LCGC14_1060660</name>
</gene>
<dbReference type="Pfam" id="PF04055">
    <property type="entry name" value="Radical_SAM"/>
    <property type="match status" value="1"/>
</dbReference>
<comment type="caution">
    <text evidence="7">The sequence shown here is derived from an EMBL/GenBank/DDBJ whole genome shotgun (WGS) entry which is preliminary data.</text>
</comment>
<dbReference type="InterPro" id="IPR051198">
    <property type="entry name" value="BchE-like"/>
</dbReference>
<dbReference type="GO" id="GO:0005829">
    <property type="term" value="C:cytosol"/>
    <property type="evidence" value="ECO:0007669"/>
    <property type="project" value="TreeGrafter"/>
</dbReference>
<keyword evidence="4" id="KW-0408">Iron</keyword>
<comment type="cofactor">
    <cofactor evidence="1">
        <name>[4Fe-4S] cluster</name>
        <dbReference type="ChEBI" id="CHEBI:49883"/>
    </cofactor>
</comment>
<keyword evidence="3" id="KW-0479">Metal-binding</keyword>
<evidence type="ECO:0000256" key="1">
    <source>
        <dbReference type="ARBA" id="ARBA00001966"/>
    </source>
</evidence>
<evidence type="ECO:0000256" key="5">
    <source>
        <dbReference type="ARBA" id="ARBA00023014"/>
    </source>
</evidence>
<evidence type="ECO:0000256" key="3">
    <source>
        <dbReference type="ARBA" id="ARBA00022723"/>
    </source>
</evidence>
<dbReference type="AlphaFoldDB" id="A0A0F9QS23"/>
<dbReference type="PANTHER" id="PTHR43409:SF16">
    <property type="entry name" value="SLR0320 PROTEIN"/>
    <property type="match status" value="1"/>
</dbReference>
<dbReference type="SFLD" id="SFLDS00029">
    <property type="entry name" value="Radical_SAM"/>
    <property type="match status" value="1"/>
</dbReference>
<evidence type="ECO:0000313" key="7">
    <source>
        <dbReference type="EMBL" id="KKN08043.1"/>
    </source>
</evidence>
<organism evidence="7">
    <name type="scientific">marine sediment metagenome</name>
    <dbReference type="NCBI Taxonomy" id="412755"/>
    <lineage>
        <taxon>unclassified sequences</taxon>
        <taxon>metagenomes</taxon>
        <taxon>ecological metagenomes</taxon>
    </lineage>
</organism>
<feature type="domain" description="Radical SAM core" evidence="6">
    <location>
        <begin position="144"/>
        <end position="273"/>
    </location>
</feature>
<dbReference type="SFLD" id="SFLDG01082">
    <property type="entry name" value="B12-binding_domain_containing"/>
    <property type="match status" value="1"/>
</dbReference>
<keyword evidence="2" id="KW-0949">S-adenosyl-L-methionine</keyword>
<protein>
    <recommendedName>
        <fullName evidence="6">Radical SAM core domain-containing protein</fullName>
    </recommendedName>
</protein>
<reference evidence="7" key="1">
    <citation type="journal article" date="2015" name="Nature">
        <title>Complex archaea that bridge the gap between prokaryotes and eukaryotes.</title>
        <authorList>
            <person name="Spang A."/>
            <person name="Saw J.H."/>
            <person name="Jorgensen S.L."/>
            <person name="Zaremba-Niedzwiedzka K."/>
            <person name="Martijn J."/>
            <person name="Lind A.E."/>
            <person name="van Eijk R."/>
            <person name="Schleper C."/>
            <person name="Guy L."/>
            <person name="Ettema T.J."/>
        </authorList>
    </citation>
    <scope>NUCLEOTIDE SEQUENCE</scope>
</reference>
<name>A0A0F9QS23_9ZZZZ</name>
<keyword evidence="5" id="KW-0411">Iron-sulfur</keyword>
<dbReference type="PANTHER" id="PTHR43409">
    <property type="entry name" value="ANAEROBIC MAGNESIUM-PROTOPORPHYRIN IX MONOMETHYL ESTER CYCLASE-RELATED"/>
    <property type="match status" value="1"/>
</dbReference>